<reference evidence="1 2" key="1">
    <citation type="submission" date="2016-10" db="EMBL/GenBank/DDBJ databases">
        <authorList>
            <person name="de Groot N.N."/>
        </authorList>
    </citation>
    <scope>NUCLEOTIDE SEQUENCE [LARGE SCALE GENOMIC DNA]</scope>
    <source>
        <strain evidence="1 2">CGMCC 1.3442</strain>
    </source>
</reference>
<dbReference type="AlphaFoldDB" id="A0A1H0DX89"/>
<organism evidence="1 2">
    <name type="scientific">Tenuibacillus multivorans</name>
    <dbReference type="NCBI Taxonomy" id="237069"/>
    <lineage>
        <taxon>Bacteria</taxon>
        <taxon>Bacillati</taxon>
        <taxon>Bacillota</taxon>
        <taxon>Bacilli</taxon>
        <taxon>Bacillales</taxon>
        <taxon>Bacillaceae</taxon>
        <taxon>Tenuibacillus</taxon>
    </lineage>
</organism>
<proteinExistence type="predicted"/>
<sequence length="69" mass="7725">MSVSDFNAAKKWSKIPKNLQDKLIDNVFCSSCLDVTTIIDYSIKDDDHGIVLKGKCKTCKGNVARFIED</sequence>
<name>A0A1H0DX89_9BACI</name>
<keyword evidence="2" id="KW-1185">Reference proteome</keyword>
<gene>
    <name evidence="1" type="ORF">SAMN05216498_2975</name>
</gene>
<dbReference type="RefSeq" id="WP_093857371.1">
    <property type="nucleotide sequence ID" value="NZ_BJVZ01000005.1"/>
</dbReference>
<dbReference type="Proteomes" id="UP000199334">
    <property type="component" value="Unassembled WGS sequence"/>
</dbReference>
<accession>A0A1H0DX89</accession>
<evidence type="ECO:0000313" key="2">
    <source>
        <dbReference type="Proteomes" id="UP000199334"/>
    </source>
</evidence>
<dbReference type="OrthoDB" id="2647637at2"/>
<evidence type="ECO:0000313" key="1">
    <source>
        <dbReference type="EMBL" id="SDN74646.1"/>
    </source>
</evidence>
<dbReference type="EMBL" id="FNIG01000008">
    <property type="protein sequence ID" value="SDN74646.1"/>
    <property type="molecule type" value="Genomic_DNA"/>
</dbReference>
<protein>
    <submittedName>
        <fullName evidence="1">Uncharacterized protein</fullName>
    </submittedName>
</protein>